<dbReference type="PANTHER" id="PTHR10972">
    <property type="entry name" value="OXYSTEROL-BINDING PROTEIN-RELATED"/>
    <property type="match status" value="1"/>
</dbReference>
<dbReference type="GO" id="GO:0015485">
    <property type="term" value="F:cholesterol binding"/>
    <property type="evidence" value="ECO:0007669"/>
    <property type="project" value="TreeGrafter"/>
</dbReference>
<dbReference type="Gene3D" id="2.30.29.30">
    <property type="entry name" value="Pleckstrin-homology domain (PH domain)/Phosphotyrosine-binding domain (PTB)"/>
    <property type="match status" value="1"/>
</dbReference>
<evidence type="ECO:0000256" key="1">
    <source>
        <dbReference type="ARBA" id="ARBA00022448"/>
    </source>
</evidence>
<feature type="compositionally biased region" description="Gly residues" evidence="8">
    <location>
        <begin position="44"/>
        <end position="55"/>
    </location>
</feature>
<dbReference type="Gene3D" id="3.30.70.3490">
    <property type="match status" value="1"/>
</dbReference>
<evidence type="ECO:0000256" key="6">
    <source>
        <dbReference type="RuleBase" id="RU003845"/>
    </source>
</evidence>
<feature type="region of interest" description="Disordered" evidence="8">
    <location>
        <begin position="321"/>
        <end position="396"/>
    </location>
</feature>
<dbReference type="Gene3D" id="2.40.160.120">
    <property type="match status" value="1"/>
</dbReference>
<dbReference type="Gene3D" id="1.10.287.2720">
    <property type="match status" value="1"/>
</dbReference>
<dbReference type="GO" id="GO:0006869">
    <property type="term" value="P:lipid transport"/>
    <property type="evidence" value="ECO:0007669"/>
    <property type="project" value="UniProtKB-KW"/>
</dbReference>
<dbReference type="FunFam" id="1.10.287.2720:FF:000001">
    <property type="entry name" value="Oxysterol-binding OBPalpha"/>
    <property type="match status" value="1"/>
</dbReference>
<name>A0A8T3DXZ4_9TELE</name>
<dbReference type="InterPro" id="IPR001849">
    <property type="entry name" value="PH_domain"/>
</dbReference>
<evidence type="ECO:0000313" key="11">
    <source>
        <dbReference type="Proteomes" id="UP000829720"/>
    </source>
</evidence>
<keyword evidence="7" id="KW-0175">Coiled coil</keyword>
<feature type="domain" description="PH" evidence="9">
    <location>
        <begin position="66"/>
        <end position="163"/>
    </location>
</feature>
<evidence type="ECO:0000256" key="5">
    <source>
        <dbReference type="RuleBase" id="RU003844"/>
    </source>
</evidence>
<dbReference type="Pfam" id="PF01237">
    <property type="entry name" value="Oxysterol_BP"/>
    <property type="match status" value="2"/>
</dbReference>
<evidence type="ECO:0000256" key="7">
    <source>
        <dbReference type="SAM" id="Coils"/>
    </source>
</evidence>
<dbReference type="PANTHER" id="PTHR10972:SF47">
    <property type="entry name" value="OXYSTEROL-BINDING PROTEIN-RELATED PROTEIN 10"/>
    <property type="match status" value="1"/>
</dbReference>
<evidence type="ECO:0000256" key="2">
    <source>
        <dbReference type="ARBA" id="ARBA00022553"/>
    </source>
</evidence>
<dbReference type="SUPFAM" id="SSF50729">
    <property type="entry name" value="PH domain-like"/>
    <property type="match status" value="1"/>
</dbReference>
<sequence length="770" mass="84991">MEKTLSGAHPGTSKTNSVFSADRANSARKIGRTHSPGSMSVGSPAGGAGSRGGISGNSVSLQQAHKGHLEGVLSKYTNLLQGWQYRYFVLDPELGQLQYFVNEHVKNQKPRGSLPLIGACVTQSDEAPFMFTVHSANGEFYKLRATDAKEQQFWMNQLQSCARRHSDSSAKLRKLKGSDEHLYVEKTGNGQEGLGSSSSSSGRTQSFSLLPPSSSPGTQRHLAHPGAPNNIVTITHHKSPAAARRAKNQYPGRLLEVKEIMTQVEGQQKSLVHSIESLPARGPLTCLDQDLLLLKATSAATLSCLGECLNILHQNVTQVTHQNQNCGPPPDAGPGWAEPKLPPAERIKNGSLTPLPSAEPSPALRKKSLAQSAEHPGVEAVSTSEEVTDTEDNEEEDLGVMDDQRSVILHLLSQLKLGMDLTRVVLPTFILEKRSLLEMYANFMAHPDMFLSITAASTPEDRIVSFVEYYLTAFHEGRKGAVAKKPYNPALGETFHCSWEVPKDRVRPLRTSSSAPAARDSARADQAGCYRVRFVAEQVSHHPPVSGFYCECQEQRMCVNAHVWTKSKFMGMSIGVSMVGEGVLCLLEHDEEYVFTLPSAYARSILTVPWVELGGKVFINCAKSGYSATVTFHTKPFYGGKVHRVTAEVKHNPTNTIVCKAQGEWNGTLEFTNSSGETKVIDTGKLPVIKKKIRPVEKQGRSESRRLWQHVTVALKEGNIDRATEHKHRLEERQRDDERQRATSNTPWKPKYFIKEGEGWVYHNPLWKTH</sequence>
<gene>
    <name evidence="10" type="ORF">AGOR_G00038790</name>
</gene>
<dbReference type="Pfam" id="PF00169">
    <property type="entry name" value="PH"/>
    <property type="match status" value="1"/>
</dbReference>
<proteinExistence type="inferred from homology"/>
<keyword evidence="3 6" id="KW-0445">Lipid transport</keyword>
<evidence type="ECO:0000313" key="10">
    <source>
        <dbReference type="EMBL" id="KAI1901861.1"/>
    </source>
</evidence>
<feature type="region of interest" description="Disordered" evidence="8">
    <location>
        <begin position="180"/>
        <end position="230"/>
    </location>
</feature>
<evidence type="ECO:0000256" key="8">
    <source>
        <dbReference type="SAM" id="MobiDB-lite"/>
    </source>
</evidence>
<keyword evidence="11" id="KW-1185">Reference proteome</keyword>
<dbReference type="GO" id="GO:0016020">
    <property type="term" value="C:membrane"/>
    <property type="evidence" value="ECO:0007669"/>
    <property type="project" value="TreeGrafter"/>
</dbReference>
<dbReference type="InterPro" id="IPR018494">
    <property type="entry name" value="Oxysterol-bd_CS"/>
</dbReference>
<feature type="compositionally biased region" description="Low complexity" evidence="8">
    <location>
        <begin position="194"/>
        <end position="216"/>
    </location>
</feature>
<keyword evidence="2" id="KW-0597">Phosphoprotein</keyword>
<comment type="similarity">
    <text evidence="5">Belongs to the OSBP family.</text>
</comment>
<dbReference type="AlphaFoldDB" id="A0A8T3DXZ4"/>
<dbReference type="InterPro" id="IPR011993">
    <property type="entry name" value="PH-like_dom_sf"/>
</dbReference>
<feature type="compositionally biased region" description="Acidic residues" evidence="8">
    <location>
        <begin position="386"/>
        <end position="396"/>
    </location>
</feature>
<reference evidence="10" key="1">
    <citation type="submission" date="2021-01" db="EMBL/GenBank/DDBJ databases">
        <authorList>
            <person name="Zahm M."/>
            <person name="Roques C."/>
            <person name="Cabau C."/>
            <person name="Klopp C."/>
            <person name="Donnadieu C."/>
            <person name="Jouanno E."/>
            <person name="Lampietro C."/>
            <person name="Louis A."/>
            <person name="Herpin A."/>
            <person name="Echchiki A."/>
            <person name="Berthelot C."/>
            <person name="Parey E."/>
            <person name="Roest-Crollius H."/>
            <person name="Braasch I."/>
            <person name="Postlethwait J."/>
            <person name="Bobe J."/>
            <person name="Montfort J."/>
            <person name="Bouchez O."/>
            <person name="Begum T."/>
            <person name="Mejri S."/>
            <person name="Adams A."/>
            <person name="Chen W.-J."/>
            <person name="Guiguen Y."/>
        </authorList>
    </citation>
    <scope>NUCLEOTIDE SEQUENCE</scope>
    <source>
        <tissue evidence="10">Blood</tissue>
    </source>
</reference>
<dbReference type="Proteomes" id="UP000829720">
    <property type="component" value="Unassembled WGS sequence"/>
</dbReference>
<dbReference type="OrthoDB" id="48057at2759"/>
<protein>
    <recommendedName>
        <fullName evidence="6">Oxysterol-binding protein</fullName>
    </recommendedName>
</protein>
<dbReference type="FunFam" id="2.40.160.120:FF:000002">
    <property type="entry name" value="Oxysterol-binding protein"/>
    <property type="match status" value="1"/>
</dbReference>
<dbReference type="SUPFAM" id="SSF144000">
    <property type="entry name" value="Oxysterol-binding protein-like"/>
    <property type="match status" value="1"/>
</dbReference>
<dbReference type="FunFam" id="3.30.70.3490:FF:000001">
    <property type="entry name" value="Oxysterol-binding protein"/>
    <property type="match status" value="1"/>
</dbReference>
<dbReference type="CDD" id="cd13291">
    <property type="entry name" value="PH_ORP10_ORP11"/>
    <property type="match status" value="1"/>
</dbReference>
<dbReference type="PROSITE" id="PS01013">
    <property type="entry name" value="OSBP"/>
    <property type="match status" value="1"/>
</dbReference>
<keyword evidence="1 6" id="KW-0813">Transport</keyword>
<accession>A0A8T3DXZ4</accession>
<feature type="region of interest" description="Disordered" evidence="8">
    <location>
        <begin position="1"/>
        <end position="58"/>
    </location>
</feature>
<evidence type="ECO:0000259" key="9">
    <source>
        <dbReference type="PROSITE" id="PS50003"/>
    </source>
</evidence>
<dbReference type="PROSITE" id="PS50003">
    <property type="entry name" value="PH_DOMAIN"/>
    <property type="match status" value="1"/>
</dbReference>
<evidence type="ECO:0000256" key="3">
    <source>
        <dbReference type="ARBA" id="ARBA00023055"/>
    </source>
</evidence>
<feature type="coiled-coil region" evidence="7">
    <location>
        <begin position="713"/>
        <end position="740"/>
    </location>
</feature>
<dbReference type="GO" id="GO:0005829">
    <property type="term" value="C:cytosol"/>
    <property type="evidence" value="ECO:0007669"/>
    <property type="project" value="TreeGrafter"/>
</dbReference>
<organism evidence="10 11">
    <name type="scientific">Albula goreensis</name>
    <dbReference type="NCBI Taxonomy" id="1534307"/>
    <lineage>
        <taxon>Eukaryota</taxon>
        <taxon>Metazoa</taxon>
        <taxon>Chordata</taxon>
        <taxon>Craniata</taxon>
        <taxon>Vertebrata</taxon>
        <taxon>Euteleostomi</taxon>
        <taxon>Actinopterygii</taxon>
        <taxon>Neopterygii</taxon>
        <taxon>Teleostei</taxon>
        <taxon>Albuliformes</taxon>
        <taxon>Albulidae</taxon>
        <taxon>Albula</taxon>
    </lineage>
</organism>
<evidence type="ECO:0000256" key="4">
    <source>
        <dbReference type="ARBA" id="ARBA00023121"/>
    </source>
</evidence>
<dbReference type="SMART" id="SM00233">
    <property type="entry name" value="PH"/>
    <property type="match status" value="1"/>
</dbReference>
<dbReference type="EMBL" id="JAERUA010000003">
    <property type="protein sequence ID" value="KAI1901861.1"/>
    <property type="molecule type" value="Genomic_DNA"/>
</dbReference>
<keyword evidence="4" id="KW-0446">Lipid-binding</keyword>
<dbReference type="InterPro" id="IPR037239">
    <property type="entry name" value="OSBP_sf"/>
</dbReference>
<comment type="caution">
    <text evidence="10">The sequence shown here is derived from an EMBL/GenBank/DDBJ whole genome shotgun (WGS) entry which is preliminary data.</text>
</comment>
<dbReference type="InterPro" id="IPR000648">
    <property type="entry name" value="Oxysterol-bd"/>
</dbReference>